<keyword evidence="2" id="KW-1185">Reference proteome</keyword>
<reference evidence="1 2" key="1">
    <citation type="submission" date="2018-01" db="EMBL/GenBank/DDBJ databases">
        <authorList>
            <person name="Gaut B.S."/>
            <person name="Morton B.R."/>
            <person name="Clegg M.T."/>
            <person name="Duvall M.R."/>
        </authorList>
    </citation>
    <scope>NUCLEOTIDE SEQUENCE [LARGE SCALE GENOMIC DNA]</scope>
    <source>
        <strain evidence="1 2">HR-AY</strain>
    </source>
</reference>
<evidence type="ECO:0000313" key="1">
    <source>
        <dbReference type="EMBL" id="POY40620.1"/>
    </source>
</evidence>
<accession>A0A2S5ADG2</accession>
<dbReference type="OrthoDB" id="1032384at2"/>
<sequence>MNSTLLKIIKSREDISDYLFHFTKRNNARETLHKIIDNNSLKDIEEKGFLCFTESPITLLIGMFKIFEEYPDPMYSPYGIAVKKDYFFNLGGRTVVYGSSNDKKELLPTSQWRFEEHNPKIRDFSWLREWRLNIKELKLDKENFFVITKTKKELEEIAFDKSNIIDIEFDGDVSDGQFWGSATGIIGRSFKGISMEDLEELNKLSKEELEIILSKQNFDEISGTNLGSFVM</sequence>
<dbReference type="Proteomes" id="UP000237310">
    <property type="component" value="Unassembled WGS sequence"/>
</dbReference>
<organism evidence="1 2">
    <name type="scientific">Flavobacterium alvei</name>
    <dbReference type="NCBI Taxonomy" id="2080416"/>
    <lineage>
        <taxon>Bacteria</taxon>
        <taxon>Pseudomonadati</taxon>
        <taxon>Bacteroidota</taxon>
        <taxon>Flavobacteriia</taxon>
        <taxon>Flavobacteriales</taxon>
        <taxon>Flavobacteriaceae</taxon>
        <taxon>Flavobacterium</taxon>
    </lineage>
</organism>
<proteinExistence type="predicted"/>
<dbReference type="EMBL" id="PQVG01000002">
    <property type="protein sequence ID" value="POY40620.1"/>
    <property type="molecule type" value="Genomic_DNA"/>
</dbReference>
<evidence type="ECO:0000313" key="2">
    <source>
        <dbReference type="Proteomes" id="UP000237310"/>
    </source>
</evidence>
<dbReference type="RefSeq" id="WP_103804806.1">
    <property type="nucleotide sequence ID" value="NZ_PQVG01000002.1"/>
</dbReference>
<gene>
    <name evidence="1" type="ORF">C3L50_03750</name>
</gene>
<evidence type="ECO:0008006" key="3">
    <source>
        <dbReference type="Google" id="ProtNLM"/>
    </source>
</evidence>
<dbReference type="AlphaFoldDB" id="A0A2S5ADG2"/>
<comment type="caution">
    <text evidence="1">The sequence shown here is derived from an EMBL/GenBank/DDBJ whole genome shotgun (WGS) entry which is preliminary data.</text>
</comment>
<protein>
    <recommendedName>
        <fullName evidence="3">DUF2971 domain-containing protein</fullName>
    </recommendedName>
</protein>
<name>A0A2S5ADG2_9FLAO</name>